<keyword evidence="3" id="KW-1185">Reference proteome</keyword>
<dbReference type="AlphaFoldDB" id="A0A453BZ13"/>
<evidence type="ECO:0000259" key="1">
    <source>
        <dbReference type="PROSITE" id="PS50280"/>
    </source>
</evidence>
<dbReference type="EnsemblPlants" id="AET2Gv20683000.9">
    <property type="protein sequence ID" value="AET2Gv20683000.9"/>
    <property type="gene ID" value="AET2Gv20683000"/>
</dbReference>
<evidence type="ECO:0000313" key="3">
    <source>
        <dbReference type="Proteomes" id="UP000015105"/>
    </source>
</evidence>
<accession>A0A453BZ13</accession>
<dbReference type="Gramene" id="AET2Gv20683000.9">
    <property type="protein sequence ID" value="AET2Gv20683000.9"/>
    <property type="gene ID" value="AET2Gv20683000"/>
</dbReference>
<reference evidence="3" key="1">
    <citation type="journal article" date="2014" name="Science">
        <title>Ancient hybridizations among the ancestral genomes of bread wheat.</title>
        <authorList>
            <consortium name="International Wheat Genome Sequencing Consortium,"/>
            <person name="Marcussen T."/>
            <person name="Sandve S.R."/>
            <person name="Heier L."/>
            <person name="Spannagl M."/>
            <person name="Pfeifer M."/>
            <person name="Jakobsen K.S."/>
            <person name="Wulff B.B."/>
            <person name="Steuernagel B."/>
            <person name="Mayer K.F."/>
            <person name="Olsen O.A."/>
        </authorList>
    </citation>
    <scope>NUCLEOTIDE SEQUENCE [LARGE SCALE GENOMIC DNA]</scope>
    <source>
        <strain evidence="3">cv. AL8/78</strain>
    </source>
</reference>
<dbReference type="CDD" id="cd20071">
    <property type="entry name" value="SET_SMYD"/>
    <property type="match status" value="1"/>
</dbReference>
<reference evidence="2" key="3">
    <citation type="journal article" date="2017" name="Nature">
        <title>Genome sequence of the progenitor of the wheat D genome Aegilops tauschii.</title>
        <authorList>
            <person name="Luo M.C."/>
            <person name="Gu Y.Q."/>
            <person name="Puiu D."/>
            <person name="Wang H."/>
            <person name="Twardziok S.O."/>
            <person name="Deal K.R."/>
            <person name="Huo N."/>
            <person name="Zhu T."/>
            <person name="Wang L."/>
            <person name="Wang Y."/>
            <person name="McGuire P.E."/>
            <person name="Liu S."/>
            <person name="Long H."/>
            <person name="Ramasamy R.K."/>
            <person name="Rodriguez J.C."/>
            <person name="Van S.L."/>
            <person name="Yuan L."/>
            <person name="Wang Z."/>
            <person name="Xia Z."/>
            <person name="Xiao L."/>
            <person name="Anderson O.D."/>
            <person name="Ouyang S."/>
            <person name="Liang Y."/>
            <person name="Zimin A.V."/>
            <person name="Pertea G."/>
            <person name="Qi P."/>
            <person name="Bennetzen J.L."/>
            <person name="Dai X."/>
            <person name="Dawson M.W."/>
            <person name="Muller H.G."/>
            <person name="Kugler K."/>
            <person name="Rivarola-Duarte L."/>
            <person name="Spannagl M."/>
            <person name="Mayer K.F.X."/>
            <person name="Lu F.H."/>
            <person name="Bevan M.W."/>
            <person name="Leroy P."/>
            <person name="Li P."/>
            <person name="You F.M."/>
            <person name="Sun Q."/>
            <person name="Liu Z."/>
            <person name="Lyons E."/>
            <person name="Wicker T."/>
            <person name="Salzberg S.L."/>
            <person name="Devos K.M."/>
            <person name="Dvorak J."/>
        </authorList>
    </citation>
    <scope>NUCLEOTIDE SEQUENCE [LARGE SCALE GENOMIC DNA]</scope>
    <source>
        <strain evidence="2">cv. AL8/78</strain>
    </source>
</reference>
<dbReference type="InterPro" id="IPR001214">
    <property type="entry name" value="SET_dom"/>
</dbReference>
<dbReference type="Proteomes" id="UP000015105">
    <property type="component" value="Chromosome 2D"/>
</dbReference>
<feature type="domain" description="SET" evidence="1">
    <location>
        <begin position="120"/>
        <end position="295"/>
    </location>
</feature>
<dbReference type="SUPFAM" id="SSF82199">
    <property type="entry name" value="SET domain"/>
    <property type="match status" value="1"/>
</dbReference>
<reference evidence="2" key="4">
    <citation type="submission" date="2019-03" db="UniProtKB">
        <authorList>
            <consortium name="EnsemblPlants"/>
        </authorList>
    </citation>
    <scope>IDENTIFICATION</scope>
</reference>
<organism evidence="2 3">
    <name type="scientific">Aegilops tauschii subsp. strangulata</name>
    <name type="common">Goatgrass</name>
    <dbReference type="NCBI Taxonomy" id="200361"/>
    <lineage>
        <taxon>Eukaryota</taxon>
        <taxon>Viridiplantae</taxon>
        <taxon>Streptophyta</taxon>
        <taxon>Embryophyta</taxon>
        <taxon>Tracheophyta</taxon>
        <taxon>Spermatophyta</taxon>
        <taxon>Magnoliopsida</taxon>
        <taxon>Liliopsida</taxon>
        <taxon>Poales</taxon>
        <taxon>Poaceae</taxon>
        <taxon>BOP clade</taxon>
        <taxon>Pooideae</taxon>
        <taxon>Triticodae</taxon>
        <taxon>Triticeae</taxon>
        <taxon>Triticinae</taxon>
        <taxon>Aegilops</taxon>
    </lineage>
</organism>
<sequence length="609" mass="67729">MAMEMRARESVGMSEDLTRAISPYATALHDAFLHSHCSSCFRKLPSQPPYAMSCMLCCSVQYCCSDCLSSDREMHSSSGECCFFADHLKKASPSYITEGTSDVRASLRLLYFLEMHGLVSSDSINRSSRIGGLSTIGIREILEVGGEVAERILKGSMLMSSARKMRTQTSVVFSNGLTIEIVTLWVVMINSVEVQIGDGWDLGIAVYGPSFSWFNHSCFPNASFRFVLAPPNEDSVSDKSEYRAVPASKGVAQDAWHAWQFEEGSAHALGKYGPRVVVRCIKPINKGDEVCITYIDLLQTREARHSDLWSKYKFICSCERCTASPESYVDFILNCDFRNLSSPENAFISRGIEDFDDILQQAISEYSLGDDPKACCTMIESLLSENLMGDLQQVELSRKRHILHPLHHICLRAYMTLASAYRFRALESDTDGFKGENSAVSFKMTKAAVAYSFLLAGATHHLFLSERSFMTPLAHFLLSAGRSMLGFVECVKGERRKNVSQAKFSFASCSCWPFLVQSSPCLEKIKNPIDFSWLGTAIFQSLHLSVVDSANLSCTDGLEIFTEEQKGCILSLAICCITFCEYLANICYGPQHYLANHAKDLLEGINLAQ</sequence>
<proteinExistence type="predicted"/>
<dbReference type="InterPro" id="IPR046341">
    <property type="entry name" value="SET_dom_sf"/>
</dbReference>
<reference evidence="2" key="5">
    <citation type="journal article" date="2021" name="G3 (Bethesda)">
        <title>Aegilops tauschii genome assembly Aet v5.0 features greater sequence contiguity and improved annotation.</title>
        <authorList>
            <person name="Wang L."/>
            <person name="Zhu T."/>
            <person name="Rodriguez J.C."/>
            <person name="Deal K.R."/>
            <person name="Dubcovsky J."/>
            <person name="McGuire P.E."/>
            <person name="Lux T."/>
            <person name="Spannagl M."/>
            <person name="Mayer K.F.X."/>
            <person name="Baldrich P."/>
            <person name="Meyers B.C."/>
            <person name="Huo N."/>
            <person name="Gu Y.Q."/>
            <person name="Zhou H."/>
            <person name="Devos K.M."/>
            <person name="Bennetzen J.L."/>
            <person name="Unver T."/>
            <person name="Budak H."/>
            <person name="Gulick P.J."/>
            <person name="Galiba G."/>
            <person name="Kalapos B."/>
            <person name="Nelson D.R."/>
            <person name="Li P."/>
            <person name="You F.M."/>
            <person name="Luo M.C."/>
            <person name="Dvorak J."/>
        </authorList>
    </citation>
    <scope>NUCLEOTIDE SEQUENCE [LARGE SCALE GENOMIC DNA]</scope>
    <source>
        <strain evidence="2">cv. AL8/78</strain>
    </source>
</reference>
<dbReference type="Gene3D" id="2.170.270.10">
    <property type="entry name" value="SET domain"/>
    <property type="match status" value="2"/>
</dbReference>
<dbReference type="PANTHER" id="PTHR47780">
    <property type="entry name" value="PROTEIN SET DOMAIN GROUP 41"/>
    <property type="match status" value="1"/>
</dbReference>
<dbReference type="PROSITE" id="PS50280">
    <property type="entry name" value="SET"/>
    <property type="match status" value="1"/>
</dbReference>
<dbReference type="PANTHER" id="PTHR47780:SF1">
    <property type="entry name" value="PROTEIN SET DOMAIN GROUP 41"/>
    <property type="match status" value="1"/>
</dbReference>
<dbReference type="Gene3D" id="1.10.220.160">
    <property type="match status" value="1"/>
</dbReference>
<dbReference type="Gene3D" id="6.10.140.2220">
    <property type="match status" value="1"/>
</dbReference>
<name>A0A453BZ13_AEGTS</name>
<evidence type="ECO:0000313" key="2">
    <source>
        <dbReference type="EnsemblPlants" id="AET2Gv20683000.9"/>
    </source>
</evidence>
<reference evidence="3" key="2">
    <citation type="journal article" date="2017" name="Nat. Plants">
        <title>The Aegilops tauschii genome reveals multiple impacts of transposons.</title>
        <authorList>
            <person name="Zhao G."/>
            <person name="Zou C."/>
            <person name="Li K."/>
            <person name="Wang K."/>
            <person name="Li T."/>
            <person name="Gao L."/>
            <person name="Zhang X."/>
            <person name="Wang H."/>
            <person name="Yang Z."/>
            <person name="Liu X."/>
            <person name="Jiang W."/>
            <person name="Mao L."/>
            <person name="Kong X."/>
            <person name="Jiao Y."/>
            <person name="Jia J."/>
        </authorList>
    </citation>
    <scope>NUCLEOTIDE SEQUENCE [LARGE SCALE GENOMIC DNA]</scope>
    <source>
        <strain evidence="3">cv. AL8/78</strain>
    </source>
</reference>
<protein>
    <recommendedName>
        <fullName evidence="1">SET domain-containing protein</fullName>
    </recommendedName>
</protein>